<protein>
    <submittedName>
        <fullName evidence="1">Uncharacterized protein</fullName>
    </submittedName>
</protein>
<keyword evidence="2" id="KW-1185">Reference proteome</keyword>
<evidence type="ECO:0000313" key="2">
    <source>
        <dbReference type="Proteomes" id="UP001529340"/>
    </source>
</evidence>
<feature type="non-terminal residue" evidence="1">
    <location>
        <position position="1744"/>
    </location>
</feature>
<organism evidence="1 2">
    <name type="scientific">Amedibacillus dolichus</name>
    <dbReference type="NCBI Taxonomy" id="31971"/>
    <lineage>
        <taxon>Bacteria</taxon>
        <taxon>Bacillati</taxon>
        <taxon>Bacillota</taxon>
        <taxon>Erysipelotrichia</taxon>
        <taxon>Erysipelotrichales</taxon>
        <taxon>Erysipelotrichaceae</taxon>
        <taxon>Amedibacillus</taxon>
    </lineage>
</organism>
<gene>
    <name evidence="1" type="ORF">QUV96_09475</name>
</gene>
<dbReference type="RefSeq" id="WP_289608309.1">
    <property type="nucleotide sequence ID" value="NZ_JAUDCG010000049.1"/>
</dbReference>
<accession>A0ABT7UE11</accession>
<dbReference type="EMBL" id="JAUDCG010000049">
    <property type="protein sequence ID" value="MDM8157866.1"/>
    <property type="molecule type" value="Genomic_DNA"/>
</dbReference>
<reference evidence="2" key="1">
    <citation type="submission" date="2023-06" db="EMBL/GenBank/DDBJ databases">
        <title>Identification and characterization of horizontal gene transfer across gut microbiota members of farm animals based on homology search.</title>
        <authorList>
            <person name="Zeman M."/>
            <person name="Kubasova T."/>
            <person name="Jahodarova E."/>
            <person name="Nykrynova M."/>
            <person name="Rychlik I."/>
        </authorList>
    </citation>
    <scope>NUCLEOTIDE SEQUENCE [LARGE SCALE GENOMIC DNA]</scope>
    <source>
        <strain evidence="2">ET39</strain>
    </source>
</reference>
<reference evidence="1 2" key="2">
    <citation type="submission" date="2023-06" db="EMBL/GenBank/DDBJ databases">
        <title>Identification and characterization of horizontal gene transfer across gut microbiota members of farm animals based on homology search.</title>
        <authorList>
            <person name="Schwarzerova J."/>
            <person name="Nykrynova M."/>
            <person name="Jureckova K."/>
            <person name="Cejkova D."/>
            <person name="Rychlik I."/>
        </authorList>
    </citation>
    <scope>NUCLEOTIDE SEQUENCE [LARGE SCALE GENOMIC DNA]</scope>
    <source>
        <strain evidence="1 2">ET39</strain>
    </source>
</reference>
<evidence type="ECO:0000313" key="1">
    <source>
        <dbReference type="EMBL" id="MDM8157866.1"/>
    </source>
</evidence>
<name>A0ABT7UE11_9FIRM</name>
<dbReference type="Proteomes" id="UP001529340">
    <property type="component" value="Unassembled WGS sequence"/>
</dbReference>
<proteinExistence type="predicted"/>
<sequence length="1744" mass="194800">MRRFWNTHVVSLLQTCTSSMTAGFRLTVHKDDSFHIEDGQEIMARIAMGSGGYMDRTLVFTDNTAQIDLEGLPLDWYTLALIDQQEQPIDSEGQCFIRGCIDQACSDGDQLRFQLTDATPWKEVTMTIFGAVSELHMHVLETGAQGQQMPGGDAIYQYELTSGEHVQWVELNACNQYEALLTLPRGTYTMQPAREGARRIFDDAAMEETFTLSDTSHSLTVIEPREPWASLRIRVFVMEDDCVLTTPSDCYFPIEVSGNGLVQTLNLNEMNDFSAVLYDLSEGTYTVRAHTVENYTTLYEVDGEVQDSGVVEILENTSHSVDILYQNDASRQRRSLRVRKRIRKEGGCLMMPGEGDQFVLTISGCGSCHSFYLSKDNQFCVELADLCPGCYQIEESDAEGYVSSLQHADGERILDGCVTISEWEGADVILINEAKNSGKLQICKYEEDACGNLTAPQGDACFAVRLHSFAYQEILMLKAENDYCVALEQLPKGCYDIREIGGEQVLYSVDQGEWRTTARITIDDSRLHEIRILNLRQERTGSMRIEKWMENEHCMLLHPQCTDSFEVCVSGNGIRQLLTLSAQNQWCAYVDELPYGEYLVEELYGGDERYLVNGEPQSPARVTIQRELQEVKIINPLPRFTTLRLSVRMVNCDHQQVAADEDFAAEVLIEGEDFCKEVTLQRSNRWQAIITGIHACGVRVLQKDTMGYHVLYQVDGQLCASAWITADGQTHDVVLINQYRCLNGVLSVEKKVMDGGGCLHAPAPSQRYSMVLCGNGLEVPFALHAQNGFSVCFDDLPKGIYEIKEVGDTPCGWCRNGEPQEDGCVQLGSQDVHLEVIDAMAEGAALHIAYREAEGCEEQELRFAIIGADIHKVLSLHAQDSIVIDDLPSGTYEIVPAAGIPILFEINGCMYERGTVVIDRQDVYVVLVAQCVTNALTLRWMQKDAPAGRTLNTHGCAVIEVESAAGVQEVRLQEAEDHTHTLYDLPCGDVCIRDRNDPQAVVIVNNERTSDGCFCIHAGNYEAKIFASMPVRTRMAINGSCHRENGYHECVDQRMRLCLRGEGQEETFVLDAGNDWSVVLENLPQGHYVLTALDQTICFYANAVQSYNRIELELKESLLNVQAVLEERVSQPCVRFRVRLQDAEGKEQTPADGSVFTARVIGHAFFETLVFNDANSFAQTRSVPSGRYEIFASGPANVIYDHTLINGIAHTIVPCDITADSEIVFVFTCRPSRTGVLYLQGFRRDADCDCLKPPLAETVFTLQLRSATTTQTILLTAENEWRQRIDSLENGAYTLESEGSGRRSYIVDGHASATASFQMEDDAHNIKVIDEGADTEGALILEAWHWDGEHKEKPLSSLSLWVDVDHEKQHWELLLNEGNHWLGMIRSLSAGIYQLHVADKGNIWYQMDGQAPSQEGLAVVKDGEVHVDILLAWGEQKKGSITLEKRIRGNDGDQLPQQGTYVFVLSRPDLEERIELNAENGYRQRVEFLEPGRYVLDEQGEGTVTYRIDGGSERTHACIEVAGDHHEVIAIDHEQSTSLSSLEVIGEQLSAPTTFRLQKAGVDLVIELSPANGYHQVLEDIAPGRYSLSAVEGCYLYQLDGRSRRHHCTIVFAQDAHTVVITPCTDPLDIPAFASREKDADGVIRLRLWERDARGERHVPLGMEPVVITLGEDLQVSLGEDTGYQAEAHALAYGRYPLTASRPCLFQIDGGSEQRHASVELQSSAMRQIDVIVERFDDRPQQTT</sequence>
<reference evidence="1 2" key="3">
    <citation type="submission" date="2023-06" db="EMBL/GenBank/DDBJ databases">
        <authorList>
            <person name="Zeman M."/>
            <person name="Kubasova T."/>
            <person name="Jahodarova E."/>
            <person name="Nykrynova M."/>
            <person name="Rychlik I."/>
        </authorList>
    </citation>
    <scope>NUCLEOTIDE SEQUENCE [LARGE SCALE GENOMIC DNA]</scope>
    <source>
        <strain evidence="1 2">ET39</strain>
    </source>
</reference>
<comment type="caution">
    <text evidence="1">The sequence shown here is derived from an EMBL/GenBank/DDBJ whole genome shotgun (WGS) entry which is preliminary data.</text>
</comment>